<dbReference type="Pfam" id="PF07687">
    <property type="entry name" value="M20_dimer"/>
    <property type="match status" value="1"/>
</dbReference>
<dbReference type="InterPro" id="IPR017439">
    <property type="entry name" value="Amidohydrolase"/>
</dbReference>
<dbReference type="PANTHER" id="PTHR11014:SF63">
    <property type="entry name" value="METALLOPEPTIDASE, PUTATIVE (AFU_ORTHOLOGUE AFUA_6G09600)-RELATED"/>
    <property type="match status" value="1"/>
</dbReference>
<dbReference type="InterPro" id="IPR002933">
    <property type="entry name" value="Peptidase_M20"/>
</dbReference>
<accession>A0ABY4W3E1</accession>
<dbReference type="RefSeq" id="WP_251933519.1">
    <property type="nucleotide sequence ID" value="NZ_CP098747.1"/>
</dbReference>
<dbReference type="Gene3D" id="3.30.70.360">
    <property type="match status" value="1"/>
</dbReference>
<gene>
    <name evidence="3" type="ORF">NBZ79_15845</name>
</gene>
<keyword evidence="4" id="KW-1185">Reference proteome</keyword>
<dbReference type="InterPro" id="IPR011650">
    <property type="entry name" value="Peptidase_M20_dimer"/>
</dbReference>
<dbReference type="SUPFAM" id="SSF53187">
    <property type="entry name" value="Zn-dependent exopeptidases"/>
    <property type="match status" value="1"/>
</dbReference>
<evidence type="ECO:0000313" key="4">
    <source>
        <dbReference type="Proteomes" id="UP001056291"/>
    </source>
</evidence>
<dbReference type="NCBIfam" id="TIGR01891">
    <property type="entry name" value="amidohydrolases"/>
    <property type="match status" value="1"/>
</dbReference>
<dbReference type="PANTHER" id="PTHR11014">
    <property type="entry name" value="PEPTIDASE M20 FAMILY MEMBER"/>
    <property type="match status" value="1"/>
</dbReference>
<dbReference type="Gene3D" id="3.40.630.10">
    <property type="entry name" value="Zn peptidases"/>
    <property type="match status" value="1"/>
</dbReference>
<proteinExistence type="predicted"/>
<evidence type="ECO:0000313" key="3">
    <source>
        <dbReference type="EMBL" id="USG60638.1"/>
    </source>
</evidence>
<evidence type="ECO:0000256" key="1">
    <source>
        <dbReference type="ARBA" id="ARBA00022801"/>
    </source>
</evidence>
<keyword evidence="1" id="KW-0378">Hydrolase</keyword>
<dbReference type="CDD" id="cd05666">
    <property type="entry name" value="M20_Acy1-like"/>
    <property type="match status" value="1"/>
</dbReference>
<feature type="domain" description="Peptidase M20 dimerisation" evidence="2">
    <location>
        <begin position="186"/>
        <end position="279"/>
    </location>
</feature>
<sequence>MAIYNRIAEIHDEMQVWRRDIHQHPELCFEEQRTAEIVAEKLRSFGLEVHEGIGVTGVVGVLKGQGDSTRSIGIRADMDALPMQELNDFDYKSTIDGKMHACGHDGHTAILLGAAKYLAESRNFDGTVNFIFQPAEEGGGGGDAMVKDGLFDRFPCDGVYGLHNQPGMPRGTVNIRSGPLMASADTAVLTVKGKGGHAGYPHLTIDPIAAAVQLHVAMQTIVARNVGPVDNAVVSVTMFEAGTGSNIIPQEAKLTASIRTLTAEVRDLVENRVRDICKGIAQTHGVEIDVDYARGYPSTVNHEKETYIAAKAAAEVVGPANVDTDTPVRMGSEDFAYMLQACPGAYMFLGTQDDTHFHSVHHPEYDFNDEVLSIGASLWAKLVEQQMPRS</sequence>
<organism evidence="3 4">
    <name type="scientific">Sneathiella marina</name>
    <dbReference type="NCBI Taxonomy" id="2950108"/>
    <lineage>
        <taxon>Bacteria</taxon>
        <taxon>Pseudomonadati</taxon>
        <taxon>Pseudomonadota</taxon>
        <taxon>Alphaproteobacteria</taxon>
        <taxon>Sneathiellales</taxon>
        <taxon>Sneathiellaceae</taxon>
        <taxon>Sneathiella</taxon>
    </lineage>
</organism>
<protein>
    <submittedName>
        <fullName evidence="3">M20 family metallopeptidase</fullName>
    </submittedName>
</protein>
<evidence type="ECO:0000259" key="2">
    <source>
        <dbReference type="Pfam" id="PF07687"/>
    </source>
</evidence>
<dbReference type="Pfam" id="PF01546">
    <property type="entry name" value="Peptidase_M20"/>
    <property type="match status" value="1"/>
</dbReference>
<dbReference type="EMBL" id="CP098747">
    <property type="protein sequence ID" value="USG60638.1"/>
    <property type="molecule type" value="Genomic_DNA"/>
</dbReference>
<reference evidence="3" key="1">
    <citation type="submission" date="2022-06" db="EMBL/GenBank/DDBJ databases">
        <title>Sneathiella actinostolidae sp. nov., isolated from a sea anemonein the Western Pacific Ocean.</title>
        <authorList>
            <person name="Wei M.J."/>
        </authorList>
    </citation>
    <scope>NUCLEOTIDE SEQUENCE</scope>
    <source>
        <strain evidence="3">PHK-P5</strain>
    </source>
</reference>
<dbReference type="SUPFAM" id="SSF55031">
    <property type="entry name" value="Bacterial exopeptidase dimerisation domain"/>
    <property type="match status" value="1"/>
</dbReference>
<dbReference type="PIRSF" id="PIRSF005962">
    <property type="entry name" value="Pept_M20D_amidohydro"/>
    <property type="match status" value="1"/>
</dbReference>
<dbReference type="InterPro" id="IPR036264">
    <property type="entry name" value="Bact_exopeptidase_dim_dom"/>
</dbReference>
<dbReference type="Proteomes" id="UP001056291">
    <property type="component" value="Chromosome"/>
</dbReference>
<name>A0ABY4W3E1_9PROT</name>